<dbReference type="AlphaFoldDB" id="A0A0D9XAP8"/>
<evidence type="ECO:0000313" key="2">
    <source>
        <dbReference type="Proteomes" id="UP000032180"/>
    </source>
</evidence>
<keyword evidence="2" id="KW-1185">Reference proteome</keyword>
<dbReference type="HOGENOM" id="CLU_2336710_0_0_1"/>
<accession>A0A0D9XAP8</accession>
<reference evidence="1" key="3">
    <citation type="submission" date="2015-04" db="UniProtKB">
        <authorList>
            <consortium name="EnsemblPlants"/>
        </authorList>
    </citation>
    <scope>IDENTIFICATION</scope>
</reference>
<reference evidence="2" key="2">
    <citation type="submission" date="2013-12" db="EMBL/GenBank/DDBJ databases">
        <authorList>
            <person name="Yu Y."/>
            <person name="Lee S."/>
            <person name="de Baynast K."/>
            <person name="Wissotski M."/>
            <person name="Liu L."/>
            <person name="Talag J."/>
            <person name="Goicoechea J."/>
            <person name="Angelova A."/>
            <person name="Jetty R."/>
            <person name="Kudrna D."/>
            <person name="Golser W."/>
            <person name="Rivera L."/>
            <person name="Zhang J."/>
            <person name="Wing R."/>
        </authorList>
    </citation>
    <scope>NUCLEOTIDE SEQUENCE</scope>
</reference>
<reference evidence="1 2" key="1">
    <citation type="submission" date="2012-08" db="EMBL/GenBank/DDBJ databases">
        <title>Oryza genome evolution.</title>
        <authorList>
            <person name="Wing R.A."/>
        </authorList>
    </citation>
    <scope>NUCLEOTIDE SEQUENCE</scope>
</reference>
<name>A0A0D9XAP8_9ORYZ</name>
<evidence type="ECO:0000313" key="1">
    <source>
        <dbReference type="EnsemblPlants" id="LPERR08G19870.1"/>
    </source>
</evidence>
<dbReference type="Gramene" id="LPERR08G19870.1">
    <property type="protein sequence ID" value="LPERR08G19870.1"/>
    <property type="gene ID" value="LPERR08G19870"/>
</dbReference>
<sequence>MSQLLAARTSSKSNMYKWEGSSNPLKGGCQSQGIRVGLRAFKRETLLWINLLNKVSTSFSRSMISNSNACNWFSWHATLVFWNALETRDHLLELGTAI</sequence>
<dbReference type="Proteomes" id="UP000032180">
    <property type="component" value="Chromosome 8"/>
</dbReference>
<protein>
    <submittedName>
        <fullName evidence="1">Uncharacterized protein</fullName>
    </submittedName>
</protein>
<organism evidence="1 2">
    <name type="scientific">Leersia perrieri</name>
    <dbReference type="NCBI Taxonomy" id="77586"/>
    <lineage>
        <taxon>Eukaryota</taxon>
        <taxon>Viridiplantae</taxon>
        <taxon>Streptophyta</taxon>
        <taxon>Embryophyta</taxon>
        <taxon>Tracheophyta</taxon>
        <taxon>Spermatophyta</taxon>
        <taxon>Magnoliopsida</taxon>
        <taxon>Liliopsida</taxon>
        <taxon>Poales</taxon>
        <taxon>Poaceae</taxon>
        <taxon>BOP clade</taxon>
        <taxon>Oryzoideae</taxon>
        <taxon>Oryzeae</taxon>
        <taxon>Oryzinae</taxon>
        <taxon>Leersia</taxon>
    </lineage>
</organism>
<dbReference type="EnsemblPlants" id="LPERR08G19870.1">
    <property type="protein sequence ID" value="LPERR08G19870.1"/>
    <property type="gene ID" value="LPERR08G19870"/>
</dbReference>
<proteinExistence type="predicted"/>